<keyword evidence="2" id="KW-0808">Transferase</keyword>
<dbReference type="KEGG" id="cuq:Cul210931_0615"/>
<dbReference type="NCBIfam" id="NF008984">
    <property type="entry name" value="PRK12330.1"/>
    <property type="match status" value="1"/>
</dbReference>
<dbReference type="PROSITE" id="PS50991">
    <property type="entry name" value="PYR_CT"/>
    <property type="match status" value="1"/>
</dbReference>
<dbReference type="RefSeq" id="WP_013910997.1">
    <property type="nucleotide sequence ID" value="NZ_CP021417.2"/>
</dbReference>
<protein>
    <submittedName>
        <fullName evidence="2">Methylmalonyl-CoA carboxytransferase subunit 5S</fullName>
        <ecNumber evidence="2">2.1.3.1</ecNumber>
    </submittedName>
</protein>
<accession>A0A7Y4P979</accession>
<reference evidence="2 3" key="3">
    <citation type="journal article" date="2020" name="Int. J. Syst. Evol. Microbiol.">
        <title>Corynebacterium silvaticum sp. nov., a unique group of NTTB corynebacteria in wild boar and roe deer.</title>
        <authorList>
            <person name="Dangel A."/>
            <person name="Berger A."/>
            <person name="Rau J."/>
            <person name="Eisenberg T."/>
            <person name="Kampfer P."/>
            <person name="Margos G."/>
            <person name="Contzen M."/>
            <person name="Busse H.J."/>
            <person name="Konrad R."/>
            <person name="Peters M."/>
            <person name="Sting R."/>
            <person name="Sing A."/>
        </authorList>
    </citation>
    <scope>NUCLEOTIDE SEQUENCE [LARGE SCALE GENOMIC DNA]</scope>
    <source>
        <strain evidence="2 3">PO100/5</strain>
    </source>
</reference>
<dbReference type="PANTHER" id="PTHR43778:SF2">
    <property type="entry name" value="PYRUVATE CARBOXYLASE, MITOCHONDRIAL"/>
    <property type="match status" value="1"/>
</dbReference>
<proteinExistence type="predicted"/>
<dbReference type="OMA" id="HCTSGMA"/>
<dbReference type="AlphaFoldDB" id="A0A7Y4P979"/>
<reference evidence="2 3" key="2">
    <citation type="journal article" date="2020" name="Antonie Van Leeuwenhoek">
        <title>Phylogenomic characterisation of a novel corynebacterial species pathogenic to animals.</title>
        <authorList>
            <person name="Moller J."/>
            <person name="Musella L."/>
            <person name="Melnikov V."/>
            <person name="Geissdorfer W."/>
            <person name="Burkovski A."/>
            <person name="Sangal V."/>
        </authorList>
    </citation>
    <scope>NUCLEOTIDE SEQUENCE [LARGE SCALE GENOMIC DNA]</scope>
    <source>
        <strain evidence="2 3">PO100/5</strain>
    </source>
</reference>
<dbReference type="InterPro" id="IPR003379">
    <property type="entry name" value="Carboxylase_cons_dom"/>
</dbReference>
<dbReference type="Proteomes" id="UP000195652">
    <property type="component" value="Chromosome"/>
</dbReference>
<dbReference type="KEGG" id="csil:CBE74_03325"/>
<dbReference type="GO" id="GO:0005737">
    <property type="term" value="C:cytoplasm"/>
    <property type="evidence" value="ECO:0007669"/>
    <property type="project" value="TreeGrafter"/>
</dbReference>
<name>A0A7Y4P979_9CORY</name>
<reference evidence="2 3" key="1">
    <citation type="journal article" date="2014" name="BMC Vet. Res.">
        <title>First report of Corynebacterium pseudotuberculosis from caseous lymphadenitis lesions in Black Alentejano pig (Sus scrofa domesticus).</title>
        <authorList>
            <person name="Oliveira M."/>
            <person name="Barroco C."/>
            <person name="Mottola C."/>
            <person name="Santos R."/>
            <person name="Lemsaddek A."/>
            <person name="Tavares L."/>
            <person name="Semedo-Lemsaddek T."/>
        </authorList>
    </citation>
    <scope>NUCLEOTIDE SEQUENCE [LARGE SCALE GENOMIC DNA]</scope>
    <source>
        <strain evidence="2 3">PO100/5</strain>
    </source>
</reference>
<dbReference type="GO" id="GO:0006094">
    <property type="term" value="P:gluconeogenesis"/>
    <property type="evidence" value="ECO:0007669"/>
    <property type="project" value="TreeGrafter"/>
</dbReference>
<dbReference type="GO" id="GO:0047154">
    <property type="term" value="F:methylmalonyl-CoA carboxytransferase activity"/>
    <property type="evidence" value="ECO:0007669"/>
    <property type="project" value="UniProtKB-EC"/>
</dbReference>
<dbReference type="Gene3D" id="3.20.20.70">
    <property type="entry name" value="Aldolase class I"/>
    <property type="match status" value="1"/>
</dbReference>
<dbReference type="CDD" id="cd07937">
    <property type="entry name" value="DRE_TIM_PC_TC_5S"/>
    <property type="match status" value="1"/>
</dbReference>
<keyword evidence="3" id="KW-1185">Reference proteome</keyword>
<dbReference type="NCBIfam" id="NF006761">
    <property type="entry name" value="PRK09282.1"/>
    <property type="match status" value="1"/>
</dbReference>
<dbReference type="Pfam" id="PF02436">
    <property type="entry name" value="PYC_OADA"/>
    <property type="match status" value="1"/>
</dbReference>
<dbReference type="PANTHER" id="PTHR43778">
    <property type="entry name" value="PYRUVATE CARBOXYLASE"/>
    <property type="match status" value="1"/>
</dbReference>
<dbReference type="SUPFAM" id="SSF51569">
    <property type="entry name" value="Aldolase"/>
    <property type="match status" value="1"/>
</dbReference>
<dbReference type="OrthoDB" id="9760256at2"/>
<dbReference type="GeneID" id="75007308"/>
<evidence type="ECO:0000313" key="2">
    <source>
        <dbReference type="EMBL" id="ARU45689.1"/>
    </source>
</evidence>
<dbReference type="EC" id="2.1.3.1" evidence="2"/>
<dbReference type="InterPro" id="IPR013785">
    <property type="entry name" value="Aldolase_TIM"/>
</dbReference>
<organism evidence="2 3">
    <name type="scientific">Corynebacterium silvaticum</name>
    <dbReference type="NCBI Taxonomy" id="2320431"/>
    <lineage>
        <taxon>Bacteria</taxon>
        <taxon>Bacillati</taxon>
        <taxon>Actinomycetota</taxon>
        <taxon>Actinomycetes</taxon>
        <taxon>Mycobacteriales</taxon>
        <taxon>Corynebacteriaceae</taxon>
        <taxon>Corynebacterium</taxon>
    </lineage>
</organism>
<dbReference type="InterPro" id="IPR055268">
    <property type="entry name" value="PCB-like"/>
</dbReference>
<evidence type="ECO:0000313" key="3">
    <source>
        <dbReference type="Proteomes" id="UP000195652"/>
    </source>
</evidence>
<dbReference type="Pfam" id="PF00682">
    <property type="entry name" value="HMGL-like"/>
    <property type="match status" value="1"/>
</dbReference>
<feature type="domain" description="Pyruvate carboxyltransferase" evidence="1">
    <location>
        <begin position="6"/>
        <end position="268"/>
    </location>
</feature>
<gene>
    <name evidence="2" type="ORF">CBE74_03325</name>
</gene>
<reference evidence="2 3" key="4">
    <citation type="journal article" date="2020" name="PLoS ONE">
        <title>Taxonomic classification of strain PO100/5 shows a broader geographic distribution and genetic markers of the recently described Corynebacterium silvaticum.</title>
        <authorList>
            <person name="Viana M.V.C."/>
            <person name="Profeta R."/>
            <person name="da Silva A.L."/>
            <person name="Hurtado R."/>
            <person name="Cerqueira J.C."/>
            <person name="Ribeiro B.F.S."/>
            <person name="Almeida M.O."/>
            <person name="Morais-Rodrigues F."/>
            <person name="Soares S.C."/>
            <person name="Oliveira M."/>
            <person name="Tavares L."/>
            <person name="Figueiredo H."/>
            <person name="Wattam A.R."/>
            <person name="Barh D."/>
            <person name="Ghosh P."/>
            <person name="Silva A."/>
            <person name="Azevedo V."/>
        </authorList>
    </citation>
    <scope>NUCLEOTIDE SEQUENCE [LARGE SCALE GENOMIC DNA]</scope>
    <source>
        <strain evidence="2 3">PO100/5</strain>
    </source>
</reference>
<dbReference type="GO" id="GO:0004736">
    <property type="term" value="F:pyruvate carboxylase activity"/>
    <property type="evidence" value="ECO:0007669"/>
    <property type="project" value="TreeGrafter"/>
</dbReference>
<dbReference type="KEGG" id="cuz:Cul05146_0657"/>
<sequence length="493" mass="54809">MSPRKIGVTEVALRDAHQSLFATRMAMEDMVDACEDIDKAGFWSVECWGGATFDACIRFLNEDPWERLRTFRKLMPNSKLQMLLRGQNLLGYRHYEDLVVDKFVEKSKENGMDVFRVFDALNDPRNLEHAMRAVKKVDGHAQGTICYTVSPLHTVEGYVELAGRLLDMGADSIALKDMAALLKPQPAYDVIRAIKETYGEETQINVHCHSTTGVTLVTLMKAIEAGADVVDTAISSLSLGPGHNPTESLVEMLEGTDYTTDLDMDRLINVRDHFKAIRPKYKEFESKTLVDTNIFLSQIPGGMLSNMESQLTAQGAGDRIDEVMREVPIVRKDAGYPPLVTPSSQIVGTQAVFNVLMGRYKVMTAEFADLMLGYYGECIGERNPEIVEQAKAQTKKEAITERPADLLEPEWDHLVEEANKLEGCDGTDEDVLTNALFPGVAPGFFKNRPEGPKNVGKDPSKIKTRENEAVLEPITYKVTVGGRSQTVKVEPAE</sequence>
<dbReference type="EMBL" id="CP021417">
    <property type="protein sequence ID" value="ARU45689.1"/>
    <property type="molecule type" value="Genomic_DNA"/>
</dbReference>
<dbReference type="SUPFAM" id="SSF89000">
    <property type="entry name" value="post-HMGL domain-like"/>
    <property type="match status" value="1"/>
</dbReference>
<dbReference type="InterPro" id="IPR000891">
    <property type="entry name" value="PYR_CT"/>
</dbReference>
<evidence type="ECO:0000259" key="1">
    <source>
        <dbReference type="PROSITE" id="PS50991"/>
    </source>
</evidence>